<evidence type="ECO:0000313" key="2">
    <source>
        <dbReference type="Proteomes" id="UP000034753"/>
    </source>
</evidence>
<dbReference type="EMBL" id="LCBN01000009">
    <property type="protein sequence ID" value="KKS14055.1"/>
    <property type="molecule type" value="Genomic_DNA"/>
</dbReference>
<comment type="caution">
    <text evidence="1">The sequence shown here is derived from an EMBL/GenBank/DDBJ whole genome shotgun (WGS) entry which is preliminary data.</text>
</comment>
<reference evidence="1 2" key="1">
    <citation type="journal article" date="2015" name="Nature">
        <title>rRNA introns, odd ribosomes, and small enigmatic genomes across a large radiation of phyla.</title>
        <authorList>
            <person name="Brown C.T."/>
            <person name="Hug L.A."/>
            <person name="Thomas B.C."/>
            <person name="Sharon I."/>
            <person name="Castelle C.J."/>
            <person name="Singh A."/>
            <person name="Wilkins M.J."/>
            <person name="Williams K.H."/>
            <person name="Banfield J.F."/>
        </authorList>
    </citation>
    <scope>NUCLEOTIDE SEQUENCE [LARGE SCALE GENOMIC DNA]</scope>
</reference>
<dbReference type="InterPro" id="IPR014942">
    <property type="entry name" value="AbiEii"/>
</dbReference>
<evidence type="ECO:0000313" key="1">
    <source>
        <dbReference type="EMBL" id="KKS14055.1"/>
    </source>
</evidence>
<dbReference type="Pfam" id="PF08843">
    <property type="entry name" value="AbiEii"/>
    <property type="match status" value="1"/>
</dbReference>
<name>A0A0G0WMM7_9BACT</name>
<protein>
    <recommendedName>
        <fullName evidence="3">Nucleotidyl transferase AbiEii/AbiGii toxin family protein</fullName>
    </recommendedName>
</protein>
<dbReference type="AlphaFoldDB" id="A0A0G0WMM7"/>
<gene>
    <name evidence="1" type="ORF">UU67_C0009G0026</name>
</gene>
<organism evidence="1 2">
    <name type="scientific">Candidatus Daviesbacteria bacterium GW2011_GWB1_41_5</name>
    <dbReference type="NCBI Taxonomy" id="1618429"/>
    <lineage>
        <taxon>Bacteria</taxon>
        <taxon>Candidatus Daviesiibacteriota</taxon>
    </lineage>
</organism>
<dbReference type="Proteomes" id="UP000034753">
    <property type="component" value="Unassembled WGS sequence"/>
</dbReference>
<sequence>MVSDVKVAKVFDSLFFNTLPKDAVLSLGKCSQMDFFSRDKWYLAGGTALALQSGHRKSYDLDFFTENKSFDEKGVEKVLNEYGF</sequence>
<accession>A0A0G0WMM7</accession>
<proteinExistence type="predicted"/>
<evidence type="ECO:0008006" key="3">
    <source>
        <dbReference type="Google" id="ProtNLM"/>
    </source>
</evidence>